<evidence type="ECO:0000256" key="2">
    <source>
        <dbReference type="ARBA" id="ARBA00022679"/>
    </source>
</evidence>
<dbReference type="GO" id="GO:0008804">
    <property type="term" value="F:carbamate kinase activity"/>
    <property type="evidence" value="ECO:0007669"/>
    <property type="project" value="InterPro"/>
</dbReference>
<dbReference type="Gene3D" id="3.40.1160.10">
    <property type="entry name" value="Acetylglutamate kinase-like"/>
    <property type="match status" value="1"/>
</dbReference>
<dbReference type="GO" id="GO:0005829">
    <property type="term" value="C:cytosol"/>
    <property type="evidence" value="ECO:0007669"/>
    <property type="project" value="TreeGrafter"/>
</dbReference>
<comment type="similarity">
    <text evidence="1">Belongs to the carbamate kinase family.</text>
</comment>
<dbReference type="PANTHER" id="PTHR30409">
    <property type="entry name" value="CARBAMATE KINASE"/>
    <property type="match status" value="1"/>
</dbReference>
<dbReference type="NCBIfam" id="NF009007">
    <property type="entry name" value="PRK12352.1"/>
    <property type="match status" value="1"/>
</dbReference>
<dbReference type="PANTHER" id="PTHR30409:SF1">
    <property type="entry name" value="CARBAMATE KINASE-RELATED"/>
    <property type="match status" value="1"/>
</dbReference>
<keyword evidence="2" id="KW-0808">Transferase</keyword>
<dbReference type="InterPro" id="IPR036393">
    <property type="entry name" value="AceGlu_kinase-like_sf"/>
</dbReference>
<dbReference type="PRINTS" id="PR01469">
    <property type="entry name" value="CARBMTKINASE"/>
</dbReference>
<dbReference type="EMBL" id="UINC01001207">
    <property type="protein sequence ID" value="SUZ74345.1"/>
    <property type="molecule type" value="Genomic_DNA"/>
</dbReference>
<evidence type="ECO:0000259" key="4">
    <source>
        <dbReference type="Pfam" id="PF00696"/>
    </source>
</evidence>
<dbReference type="InterPro" id="IPR003964">
    <property type="entry name" value="Carb_kinase"/>
</dbReference>
<name>A0A381Q4U3_9ZZZZ</name>
<dbReference type="Pfam" id="PF00696">
    <property type="entry name" value="AA_kinase"/>
    <property type="match status" value="1"/>
</dbReference>
<accession>A0A381Q4U3</accession>
<gene>
    <name evidence="5" type="ORF">METZ01_LOCUS27199</name>
</gene>
<evidence type="ECO:0000256" key="1">
    <source>
        <dbReference type="ARBA" id="ARBA00011066"/>
    </source>
</evidence>
<dbReference type="InterPro" id="IPR001048">
    <property type="entry name" value="Asp/Glu/Uridylate_kinase"/>
</dbReference>
<organism evidence="5">
    <name type="scientific">marine metagenome</name>
    <dbReference type="NCBI Taxonomy" id="408172"/>
    <lineage>
        <taxon>unclassified sequences</taxon>
        <taxon>metagenomes</taxon>
        <taxon>ecological metagenomes</taxon>
    </lineage>
</organism>
<dbReference type="FunFam" id="3.40.1160.10:FF:000007">
    <property type="entry name" value="Carbamate kinase"/>
    <property type="match status" value="1"/>
</dbReference>
<protein>
    <recommendedName>
        <fullName evidence="4">Aspartate/glutamate/uridylate kinase domain-containing protein</fullName>
    </recommendedName>
</protein>
<reference evidence="5" key="1">
    <citation type="submission" date="2018-05" db="EMBL/GenBank/DDBJ databases">
        <authorList>
            <person name="Lanie J.A."/>
            <person name="Ng W.-L."/>
            <person name="Kazmierczak K.M."/>
            <person name="Andrzejewski T.M."/>
            <person name="Davidsen T.M."/>
            <person name="Wayne K.J."/>
            <person name="Tettelin H."/>
            <person name="Glass J.I."/>
            <person name="Rusch D."/>
            <person name="Podicherti R."/>
            <person name="Tsui H.-C.T."/>
            <person name="Winkler M.E."/>
        </authorList>
    </citation>
    <scope>NUCLEOTIDE SEQUENCE</scope>
</reference>
<sequence>MTSPTHSRELPPRLLIAVGGNAIHPQGIKGTPEEQMDTAARAAQTLLPILELERELIVTHGNGPGVGKTMMRQALARHRVTPMSVDICVANTQGVTAYLLMQAFENALRGAGNPRHAIGLVTQVEVDPADPAFGQPSKPVGYFFSEQEAKELESELGWVMHEDAGRGWRQVVPSPEPKHICDISLIDGLASRGTIVIAGGGGGIPVVRDAHGIRRGIEAVIDKDLTSQHMANVLGIEHMLILTGVPRVALDFGGPNEKEIAQCSVSQMRQHQEDGHFAPGSMGPKVEAAIRFIERGGRRAIIAHLEQALPALIGDAGTHVVADD</sequence>
<dbReference type="SUPFAM" id="SSF53633">
    <property type="entry name" value="Carbamate kinase-like"/>
    <property type="match status" value="1"/>
</dbReference>
<dbReference type="AlphaFoldDB" id="A0A381Q4U3"/>
<evidence type="ECO:0000313" key="5">
    <source>
        <dbReference type="EMBL" id="SUZ74345.1"/>
    </source>
</evidence>
<dbReference type="GO" id="GO:0019546">
    <property type="term" value="P:L-arginine deiminase pathway"/>
    <property type="evidence" value="ECO:0007669"/>
    <property type="project" value="TreeGrafter"/>
</dbReference>
<dbReference type="PIRSF" id="PIRSF000723">
    <property type="entry name" value="Carbamate_kin"/>
    <property type="match status" value="1"/>
</dbReference>
<feature type="domain" description="Aspartate/glutamate/uridylate kinase" evidence="4">
    <location>
        <begin position="13"/>
        <end position="303"/>
    </location>
</feature>
<keyword evidence="3" id="KW-0418">Kinase</keyword>
<proteinExistence type="inferred from homology"/>
<dbReference type="CDD" id="cd04235">
    <property type="entry name" value="AAK_CK"/>
    <property type="match status" value="1"/>
</dbReference>
<evidence type="ECO:0000256" key="3">
    <source>
        <dbReference type="ARBA" id="ARBA00022777"/>
    </source>
</evidence>